<reference evidence="5 6" key="1">
    <citation type="submission" date="2020-08" db="EMBL/GenBank/DDBJ databases">
        <title>Genomic Encyclopedia of Type Strains, Phase IV (KMG-V): Genome sequencing to study the core and pangenomes of soil and plant-associated prokaryotes.</title>
        <authorList>
            <person name="Whitman W."/>
        </authorList>
    </citation>
    <scope>NUCLEOTIDE SEQUENCE [LARGE SCALE GENOMIC DNA]</scope>
    <source>
        <strain evidence="5 6">SEMIA 4084</strain>
    </source>
</reference>
<feature type="transmembrane region" description="Helical" evidence="4">
    <location>
        <begin position="135"/>
        <end position="153"/>
    </location>
</feature>
<evidence type="ECO:0000256" key="3">
    <source>
        <dbReference type="ARBA" id="ARBA00022448"/>
    </source>
</evidence>
<keyword evidence="3" id="KW-0813">Transport</keyword>
<keyword evidence="4" id="KW-1133">Transmembrane helix</keyword>
<comment type="caution">
    <text evidence="5">The sequence shown here is derived from an EMBL/GenBank/DDBJ whole genome shotgun (WGS) entry which is preliminary data.</text>
</comment>
<evidence type="ECO:0000256" key="1">
    <source>
        <dbReference type="ARBA" id="ARBA00004429"/>
    </source>
</evidence>
<keyword evidence="4" id="KW-0812">Transmembrane</keyword>
<comment type="subcellular location">
    <subcellularLocation>
        <location evidence="1">Cell inner membrane</location>
        <topology evidence="1">Multi-pass membrane protein</topology>
    </subcellularLocation>
</comment>
<proteinExistence type="inferred from homology"/>
<sequence length="220" mass="25466">MFIVAHWIIFTYLHRQLLIGDSLLLFITTGILPVLLFRTISLRAASAIEASKSVTSIPTVQPVDYAIARSFVELLSFGLMFVAFFGFINLFNLSRYALPYNPFALMQFIPLLYLFSFGLGLINSFITYVFPLWKFIWSMFSRVQIFFSAVFFIPEYMPPQVRNLLSYNPIMHFVSLFRTAFYPTYPTQLLSVSYIALWTCCVLVLGLTIERNLRNQRASH</sequence>
<dbReference type="PANTHER" id="PTHR30413">
    <property type="entry name" value="INNER MEMBRANE TRANSPORT PERMEASE"/>
    <property type="match status" value="1"/>
</dbReference>
<keyword evidence="6" id="KW-1185">Reference proteome</keyword>
<dbReference type="EMBL" id="JACHBK010000004">
    <property type="protein sequence ID" value="MBB5535162.1"/>
    <property type="molecule type" value="Genomic_DNA"/>
</dbReference>
<dbReference type="AlphaFoldDB" id="A0A7W8U9C0"/>
<feature type="transmembrane region" description="Helical" evidence="4">
    <location>
        <begin position="23"/>
        <end position="46"/>
    </location>
</feature>
<evidence type="ECO:0000313" key="5">
    <source>
        <dbReference type="EMBL" id="MBB5535162.1"/>
    </source>
</evidence>
<evidence type="ECO:0000313" key="6">
    <source>
        <dbReference type="Proteomes" id="UP000585507"/>
    </source>
</evidence>
<name>A0A7W8U9C0_9HYPH</name>
<dbReference type="GO" id="GO:0015920">
    <property type="term" value="P:lipopolysaccharide transport"/>
    <property type="evidence" value="ECO:0007669"/>
    <property type="project" value="TreeGrafter"/>
</dbReference>
<dbReference type="PRINTS" id="PR00164">
    <property type="entry name" value="ABC2TRNSPORT"/>
</dbReference>
<feature type="transmembrane region" description="Helical" evidence="4">
    <location>
        <begin position="103"/>
        <end position="129"/>
    </location>
</feature>
<comment type="similarity">
    <text evidence="2">Belongs to the ABC-2 integral membrane protein family.</text>
</comment>
<protein>
    <submittedName>
        <fullName evidence="5">Capsular polysaccharide transport system permease protein</fullName>
    </submittedName>
</protein>
<dbReference type="GO" id="GO:0043190">
    <property type="term" value="C:ATP-binding cassette (ABC) transporter complex"/>
    <property type="evidence" value="ECO:0007669"/>
    <property type="project" value="InterPro"/>
</dbReference>
<keyword evidence="4" id="KW-0472">Membrane</keyword>
<feature type="transmembrane region" description="Helical" evidence="4">
    <location>
        <begin position="191"/>
        <end position="209"/>
    </location>
</feature>
<dbReference type="InterPro" id="IPR000412">
    <property type="entry name" value="ABC_2_transport"/>
</dbReference>
<dbReference type="PANTHER" id="PTHR30413:SF8">
    <property type="entry name" value="TRANSPORT PERMEASE PROTEIN"/>
    <property type="match status" value="1"/>
</dbReference>
<gene>
    <name evidence="5" type="ORF">GGD55_001856</name>
</gene>
<organism evidence="5 6">
    <name type="scientific">Rhizobium giardinii</name>
    <dbReference type="NCBI Taxonomy" id="56731"/>
    <lineage>
        <taxon>Bacteria</taxon>
        <taxon>Pseudomonadati</taxon>
        <taxon>Pseudomonadota</taxon>
        <taxon>Alphaproteobacteria</taxon>
        <taxon>Hyphomicrobiales</taxon>
        <taxon>Rhizobiaceae</taxon>
        <taxon>Rhizobium/Agrobacterium group</taxon>
        <taxon>Rhizobium</taxon>
    </lineage>
</organism>
<feature type="transmembrane region" description="Helical" evidence="4">
    <location>
        <begin position="66"/>
        <end position="91"/>
    </location>
</feature>
<evidence type="ECO:0000256" key="4">
    <source>
        <dbReference type="SAM" id="Phobius"/>
    </source>
</evidence>
<dbReference type="Proteomes" id="UP000585507">
    <property type="component" value="Unassembled WGS sequence"/>
</dbReference>
<evidence type="ECO:0000256" key="2">
    <source>
        <dbReference type="ARBA" id="ARBA00007783"/>
    </source>
</evidence>
<dbReference type="GO" id="GO:0140359">
    <property type="term" value="F:ABC-type transporter activity"/>
    <property type="evidence" value="ECO:0007669"/>
    <property type="project" value="InterPro"/>
</dbReference>
<accession>A0A7W8U9C0</accession>